<reference evidence="3 4" key="1">
    <citation type="submission" date="2014-12" db="EMBL/GenBank/DDBJ databases">
        <title>Draft genome sequence of Paenibacillus kamchatkensis strain B-2647.</title>
        <authorList>
            <person name="Karlyshev A.V."/>
            <person name="Kudryashova E.B."/>
        </authorList>
    </citation>
    <scope>NUCLEOTIDE SEQUENCE [LARGE SCALE GENOMIC DNA]</scope>
    <source>
        <strain evidence="3 4">VKM B-2647</strain>
    </source>
</reference>
<sequence length="263" mass="28305">MRLHDKVVFITDADSPSGKAIIDRLSGEGAHFVLNSVSGGENIRANVERCQSAGSKVFVVNIDLCQSSEVEDMLESAAGQLGTVDILVHNNNVVRPISVETGEEALFLDIMNANAKSAFICTKAVGKQMEAKQSGKVVYVSSIHAEKPTGSSFAYSASKGAVKMLTREASIVLGRHGVNVNAIEFGPVEGDDAAFESDISTLYHSYRYKVPNAVLGSYEDLANLVLFLSADEARYLNGADIRMDGGFLMHYMDFKMKRPGGSV</sequence>
<dbReference type="PRINTS" id="PR00081">
    <property type="entry name" value="GDHRDH"/>
</dbReference>
<proteinExistence type="inferred from homology"/>
<dbReference type="PANTHER" id="PTHR43639:SF1">
    <property type="entry name" value="SHORT-CHAIN DEHYDROGENASE_REDUCTASE FAMILY PROTEIN"/>
    <property type="match status" value="1"/>
</dbReference>
<evidence type="ECO:0000313" key="4">
    <source>
        <dbReference type="Proteomes" id="UP000031967"/>
    </source>
</evidence>
<protein>
    <submittedName>
        <fullName evidence="3">Short-chain dehydrogenase</fullName>
    </submittedName>
</protein>
<dbReference type="EMBL" id="JXAK01000020">
    <property type="protein sequence ID" value="KIL40500.1"/>
    <property type="molecule type" value="Genomic_DNA"/>
</dbReference>
<comment type="caution">
    <text evidence="3">The sequence shown here is derived from an EMBL/GenBank/DDBJ whole genome shotgun (WGS) entry which is preliminary data.</text>
</comment>
<dbReference type="SUPFAM" id="SSF51735">
    <property type="entry name" value="NAD(P)-binding Rossmann-fold domains"/>
    <property type="match status" value="1"/>
</dbReference>
<accession>A0ABR5AHG6</accession>
<dbReference type="InterPro" id="IPR020904">
    <property type="entry name" value="Sc_DH/Rdtase_CS"/>
</dbReference>
<organism evidence="3 4">
    <name type="scientific">Gordoniibacillus kamchatkensis</name>
    <dbReference type="NCBI Taxonomy" id="1590651"/>
    <lineage>
        <taxon>Bacteria</taxon>
        <taxon>Bacillati</taxon>
        <taxon>Bacillota</taxon>
        <taxon>Bacilli</taxon>
        <taxon>Bacillales</taxon>
        <taxon>Paenibacillaceae</taxon>
        <taxon>Gordoniibacillus</taxon>
    </lineage>
</organism>
<dbReference type="RefSeq" id="WP_041047995.1">
    <property type="nucleotide sequence ID" value="NZ_JXAK01000020.1"/>
</dbReference>
<dbReference type="PROSITE" id="PS00061">
    <property type="entry name" value="ADH_SHORT"/>
    <property type="match status" value="1"/>
</dbReference>
<keyword evidence="2" id="KW-0560">Oxidoreductase</keyword>
<dbReference type="Proteomes" id="UP000031967">
    <property type="component" value="Unassembled WGS sequence"/>
</dbReference>
<keyword evidence="4" id="KW-1185">Reference proteome</keyword>
<evidence type="ECO:0000256" key="1">
    <source>
        <dbReference type="ARBA" id="ARBA00006484"/>
    </source>
</evidence>
<name>A0ABR5AHG6_9BACL</name>
<evidence type="ECO:0000313" key="3">
    <source>
        <dbReference type="EMBL" id="KIL40500.1"/>
    </source>
</evidence>
<comment type="similarity">
    <text evidence="1">Belongs to the short-chain dehydrogenases/reductases (SDR) family.</text>
</comment>
<dbReference type="PANTHER" id="PTHR43639">
    <property type="entry name" value="OXIDOREDUCTASE, SHORT-CHAIN DEHYDROGENASE/REDUCTASE FAMILY (AFU_ORTHOLOGUE AFUA_5G02870)"/>
    <property type="match status" value="1"/>
</dbReference>
<dbReference type="PRINTS" id="PR00080">
    <property type="entry name" value="SDRFAMILY"/>
</dbReference>
<evidence type="ECO:0000256" key="2">
    <source>
        <dbReference type="ARBA" id="ARBA00023002"/>
    </source>
</evidence>
<dbReference type="Pfam" id="PF13561">
    <property type="entry name" value="adh_short_C2"/>
    <property type="match status" value="1"/>
</dbReference>
<dbReference type="CDD" id="cd05233">
    <property type="entry name" value="SDR_c"/>
    <property type="match status" value="1"/>
</dbReference>
<dbReference type="Gene3D" id="3.40.50.720">
    <property type="entry name" value="NAD(P)-binding Rossmann-like Domain"/>
    <property type="match status" value="1"/>
</dbReference>
<dbReference type="InterPro" id="IPR036291">
    <property type="entry name" value="NAD(P)-bd_dom_sf"/>
</dbReference>
<dbReference type="InterPro" id="IPR002347">
    <property type="entry name" value="SDR_fam"/>
</dbReference>
<gene>
    <name evidence="3" type="ORF">SD70_13100</name>
</gene>